<evidence type="ECO:0000313" key="7">
    <source>
        <dbReference type="EMBL" id="OQD77218.1"/>
    </source>
</evidence>
<feature type="region of interest" description="Disordered" evidence="5">
    <location>
        <begin position="284"/>
        <end position="342"/>
    </location>
</feature>
<feature type="compositionally biased region" description="Low complexity" evidence="5">
    <location>
        <begin position="629"/>
        <end position="639"/>
    </location>
</feature>
<proteinExistence type="predicted"/>
<dbReference type="InterPro" id="IPR036855">
    <property type="entry name" value="Znf_CCCH_sf"/>
</dbReference>
<feature type="compositionally biased region" description="Basic and acidic residues" evidence="5">
    <location>
        <begin position="1007"/>
        <end position="1017"/>
    </location>
</feature>
<protein>
    <recommendedName>
        <fullName evidence="6">C3H1-type domain-containing protein</fullName>
    </recommendedName>
</protein>
<feature type="compositionally biased region" description="Pro residues" evidence="5">
    <location>
        <begin position="328"/>
        <end position="337"/>
    </location>
</feature>
<dbReference type="AlphaFoldDB" id="A0A1V6PJK6"/>
<dbReference type="SUPFAM" id="SSF90229">
    <property type="entry name" value="CCCH zinc finger"/>
    <property type="match status" value="1"/>
</dbReference>
<reference evidence="8" key="1">
    <citation type="journal article" date="2017" name="Nat. Microbiol.">
        <title>Global analysis of biosynthetic gene clusters reveals vast potential of secondary metabolite production in Penicillium species.</title>
        <authorList>
            <person name="Nielsen J.C."/>
            <person name="Grijseels S."/>
            <person name="Prigent S."/>
            <person name="Ji B."/>
            <person name="Dainat J."/>
            <person name="Nielsen K.F."/>
            <person name="Frisvad J.C."/>
            <person name="Workman M."/>
            <person name="Nielsen J."/>
        </authorList>
    </citation>
    <scope>NUCLEOTIDE SEQUENCE [LARGE SCALE GENOMIC DNA]</scope>
    <source>
        <strain evidence="8">IBT 11843</strain>
    </source>
</reference>
<evidence type="ECO:0000259" key="6">
    <source>
        <dbReference type="PROSITE" id="PS50103"/>
    </source>
</evidence>
<dbReference type="Gene3D" id="4.10.1000.10">
    <property type="entry name" value="Zinc finger, CCCH-type"/>
    <property type="match status" value="1"/>
</dbReference>
<keyword evidence="1 4" id="KW-0479">Metal-binding</keyword>
<feature type="region of interest" description="Disordered" evidence="5">
    <location>
        <begin position="891"/>
        <end position="910"/>
    </location>
</feature>
<feature type="compositionally biased region" description="Polar residues" evidence="5">
    <location>
        <begin position="1"/>
        <end position="10"/>
    </location>
</feature>
<organism evidence="7 8">
    <name type="scientific">Penicillium decumbens</name>
    <dbReference type="NCBI Taxonomy" id="69771"/>
    <lineage>
        <taxon>Eukaryota</taxon>
        <taxon>Fungi</taxon>
        <taxon>Dikarya</taxon>
        <taxon>Ascomycota</taxon>
        <taxon>Pezizomycotina</taxon>
        <taxon>Eurotiomycetes</taxon>
        <taxon>Eurotiomycetidae</taxon>
        <taxon>Eurotiales</taxon>
        <taxon>Aspergillaceae</taxon>
        <taxon>Penicillium</taxon>
    </lineage>
</organism>
<accession>A0A1V6PJK6</accession>
<evidence type="ECO:0000256" key="4">
    <source>
        <dbReference type="PROSITE-ProRule" id="PRU00723"/>
    </source>
</evidence>
<gene>
    <name evidence="7" type="ORF">PENDEC_c003G04008</name>
</gene>
<dbReference type="InterPro" id="IPR041367">
    <property type="entry name" value="Znf-CCCH_4"/>
</dbReference>
<feature type="compositionally biased region" description="Acidic residues" evidence="5">
    <location>
        <begin position="315"/>
        <end position="327"/>
    </location>
</feature>
<dbReference type="InterPro" id="IPR000571">
    <property type="entry name" value="Znf_CCCH"/>
</dbReference>
<sequence>MEQSSAQNPMQVPHGTGHSSIPAEYWSNLDSMYSEPQLQQLPQPQGSQQAPMGIGWDHPMLQNPQNPQRQQSHLTSTESNHGIYSIPQSWQANPLQAPARGYPVSQYTSHQQAQSQTPQHTQQYEQGQMTFGSRALPTESSTFPSFPYQQNYYSQESFPGRPAQQQSQSSISQFPLSSGYSQNFNPIDLTGDFPDPQPGLPQHHTIDPSFLNPAPPRPHQRQNIQPNYLYGAPSEPQQAGERLYDFYQHDLSVQQPQFGTPPTNAVPMFGYSKATGLPQPEVVIPTKKSAAKKPSTKKAGSKTQKKVKGQAENDSSNDSDLEIEAPDEPSPLPPTRPNDPIGAAEYDTIQAVWSPRNKWPTADKVKGALVAFKDVVKVLRDSWRDQVQAMKLAENQGDNAKAAQLKESVTLQRRIMDKIVVTALNTGHSTIVEKLGEHPMALSVFYSFLVDRFQAADFEGSLTVNMLKLLSRFATVDEELLQKTNVAKLLPRFVKKGGPSVKELAQKIQDNAIASTKRKQSNVKSGKEDSPSKGSGTDSPSAELAGAKRPREGESNHQPAMKKMVVGSNAKDVGKSGTAANGLTKPGTQNGKSANVVASRPRANIVAPKPASLFGALSSASKRPGTTNAERAAAQAAAKPTEKKEKPAAPPPKPAFSFGDIMADLSKPKEVAVAKPAEDTPPETEEEREKRLRKEARRKLRVSWKPDDSLTEVRLFTHDPDEELGPGDGSLRRGGDVKGEGSVLRLHKDLEELGEEDLGGLRETILNEYSGLSEIIIESEEQKAANYIKRGGEQQPASPEKVAQEHRESTTLMVFHTSLADIPPSPKEPPVPKADEIVSDEVPFGELPDHIKARQERYWAYVNPKPAAPAQPNAAAAGGLDISNLLKVIQTGQQPQSTPPPQPQQAPMSDLERTVSMFRQQQIQPAVQQPPQIPITQTTPQPLATGGVDFTQILNVMKQLQNPVGGFPQPQQTQPNMAPNLGAMFSQFAGQNQQPGPLQQSLDTYEDPERKRNHEGSQYEEQWSRSKRTKGGDPKPYKVNLVPCKFWAEGKCRKGDNCTFRHDT</sequence>
<feature type="region of interest" description="Disordered" evidence="5">
    <location>
        <begin position="988"/>
        <end position="1037"/>
    </location>
</feature>
<feature type="compositionally biased region" description="Polar residues" evidence="5">
    <location>
        <begin position="578"/>
        <end position="593"/>
    </location>
</feature>
<feature type="compositionally biased region" description="Basic residues" evidence="5">
    <location>
        <begin position="289"/>
        <end position="308"/>
    </location>
</feature>
<dbReference type="Proteomes" id="UP000191522">
    <property type="component" value="Unassembled WGS sequence"/>
</dbReference>
<feature type="domain" description="C3H1-type" evidence="6">
    <location>
        <begin position="1038"/>
        <end position="1064"/>
    </location>
</feature>
<feature type="compositionally biased region" description="Polar residues" evidence="5">
    <location>
        <begin position="988"/>
        <end position="1003"/>
    </location>
</feature>
<evidence type="ECO:0000256" key="3">
    <source>
        <dbReference type="ARBA" id="ARBA00022833"/>
    </source>
</evidence>
<feature type="zinc finger region" description="C3H1-type" evidence="4">
    <location>
        <begin position="1038"/>
        <end position="1064"/>
    </location>
</feature>
<feature type="region of interest" description="Disordered" evidence="5">
    <location>
        <begin position="1"/>
        <end position="226"/>
    </location>
</feature>
<feature type="region of interest" description="Disordered" evidence="5">
    <location>
        <begin position="616"/>
        <end position="697"/>
    </location>
</feature>
<keyword evidence="3 4" id="KW-0862">Zinc</keyword>
<keyword evidence="2 4" id="KW-0863">Zinc-finger</keyword>
<feature type="region of interest" description="Disordered" evidence="5">
    <location>
        <begin position="715"/>
        <end position="736"/>
    </location>
</feature>
<name>A0A1V6PJK6_PENDC</name>
<feature type="compositionally biased region" description="Low complexity" evidence="5">
    <location>
        <begin position="111"/>
        <end position="128"/>
    </location>
</feature>
<feature type="region of interest" description="Disordered" evidence="5">
    <location>
        <begin position="923"/>
        <end position="946"/>
    </location>
</feature>
<dbReference type="PROSITE" id="PS50103">
    <property type="entry name" value="ZF_C3H1"/>
    <property type="match status" value="1"/>
</dbReference>
<evidence type="ECO:0000256" key="2">
    <source>
        <dbReference type="ARBA" id="ARBA00022771"/>
    </source>
</evidence>
<dbReference type="STRING" id="69771.A0A1V6PJK6"/>
<dbReference type="OMA" id="YWREGKC"/>
<dbReference type="GO" id="GO:0008270">
    <property type="term" value="F:zinc ion binding"/>
    <property type="evidence" value="ECO:0007669"/>
    <property type="project" value="UniProtKB-KW"/>
</dbReference>
<feature type="compositionally biased region" description="Polar residues" evidence="5">
    <location>
        <begin position="62"/>
        <end position="94"/>
    </location>
</feature>
<comment type="caution">
    <text evidence="7">The sequence shown here is derived from an EMBL/GenBank/DDBJ whole genome shotgun (WGS) entry which is preliminary data.</text>
</comment>
<dbReference type="Pfam" id="PF18044">
    <property type="entry name" value="zf-CCCH_4"/>
    <property type="match status" value="1"/>
</dbReference>
<feature type="compositionally biased region" description="Polar residues" evidence="5">
    <location>
        <begin position="138"/>
        <end position="157"/>
    </location>
</feature>
<evidence type="ECO:0000313" key="8">
    <source>
        <dbReference type="Proteomes" id="UP000191522"/>
    </source>
</evidence>
<feature type="compositionally biased region" description="Low complexity" evidence="5">
    <location>
        <begin position="923"/>
        <end position="942"/>
    </location>
</feature>
<dbReference type="SMART" id="SM00356">
    <property type="entry name" value="ZnF_C3H1"/>
    <property type="match status" value="1"/>
</dbReference>
<feature type="region of interest" description="Disordered" evidence="5">
    <location>
        <begin position="512"/>
        <end position="597"/>
    </location>
</feature>
<dbReference type="OrthoDB" id="4347at2759"/>
<feature type="compositionally biased region" description="Basic and acidic residues" evidence="5">
    <location>
        <begin position="666"/>
        <end position="678"/>
    </location>
</feature>
<dbReference type="EMBL" id="MDYL01000003">
    <property type="protein sequence ID" value="OQD77218.1"/>
    <property type="molecule type" value="Genomic_DNA"/>
</dbReference>
<feature type="compositionally biased region" description="Low complexity" evidence="5">
    <location>
        <begin position="164"/>
        <end position="178"/>
    </location>
</feature>
<evidence type="ECO:0000256" key="1">
    <source>
        <dbReference type="ARBA" id="ARBA00022723"/>
    </source>
</evidence>
<feature type="compositionally biased region" description="Polar residues" evidence="5">
    <location>
        <begin position="618"/>
        <end position="628"/>
    </location>
</feature>
<feature type="compositionally biased region" description="Low complexity" evidence="5">
    <location>
        <begin position="36"/>
        <end position="51"/>
    </location>
</feature>
<keyword evidence="8" id="KW-1185">Reference proteome</keyword>
<evidence type="ECO:0000256" key="5">
    <source>
        <dbReference type="SAM" id="MobiDB-lite"/>
    </source>
</evidence>